<evidence type="ECO:0000256" key="1">
    <source>
        <dbReference type="SAM" id="Phobius"/>
    </source>
</evidence>
<dbReference type="EMBL" id="JADNYJ010000058">
    <property type="protein sequence ID" value="KAF8896897.1"/>
    <property type="molecule type" value="Genomic_DNA"/>
</dbReference>
<evidence type="ECO:0008006" key="4">
    <source>
        <dbReference type="Google" id="ProtNLM"/>
    </source>
</evidence>
<keyword evidence="1" id="KW-1133">Transmembrane helix</keyword>
<keyword evidence="3" id="KW-1185">Reference proteome</keyword>
<gene>
    <name evidence="2" type="ORF">CPB84DRAFT_1815883</name>
</gene>
<name>A0A9P5NMS1_GYMJU</name>
<evidence type="ECO:0000313" key="2">
    <source>
        <dbReference type="EMBL" id="KAF8896897.1"/>
    </source>
</evidence>
<proteinExistence type="predicted"/>
<organism evidence="2 3">
    <name type="scientific">Gymnopilus junonius</name>
    <name type="common">Spectacular rustgill mushroom</name>
    <name type="synonym">Gymnopilus spectabilis subsp. junonius</name>
    <dbReference type="NCBI Taxonomy" id="109634"/>
    <lineage>
        <taxon>Eukaryota</taxon>
        <taxon>Fungi</taxon>
        <taxon>Dikarya</taxon>
        <taxon>Basidiomycota</taxon>
        <taxon>Agaricomycotina</taxon>
        <taxon>Agaricomycetes</taxon>
        <taxon>Agaricomycetidae</taxon>
        <taxon>Agaricales</taxon>
        <taxon>Agaricineae</taxon>
        <taxon>Hymenogastraceae</taxon>
        <taxon>Gymnopilus</taxon>
    </lineage>
</organism>
<dbReference type="OrthoDB" id="3270451at2759"/>
<keyword evidence="1" id="KW-0812">Transmembrane</keyword>
<protein>
    <recommendedName>
        <fullName evidence="4">JmjC domain-containing protein</fullName>
    </recommendedName>
</protein>
<dbReference type="Proteomes" id="UP000724874">
    <property type="component" value="Unassembled WGS sequence"/>
</dbReference>
<reference evidence="2" key="1">
    <citation type="submission" date="2020-11" db="EMBL/GenBank/DDBJ databases">
        <authorList>
            <consortium name="DOE Joint Genome Institute"/>
            <person name="Ahrendt S."/>
            <person name="Riley R."/>
            <person name="Andreopoulos W."/>
            <person name="LaButti K."/>
            <person name="Pangilinan J."/>
            <person name="Ruiz-duenas F.J."/>
            <person name="Barrasa J.M."/>
            <person name="Sanchez-Garcia M."/>
            <person name="Camarero S."/>
            <person name="Miyauchi S."/>
            <person name="Serrano A."/>
            <person name="Linde D."/>
            <person name="Babiker R."/>
            <person name="Drula E."/>
            <person name="Ayuso-Fernandez I."/>
            <person name="Pacheco R."/>
            <person name="Padilla G."/>
            <person name="Ferreira P."/>
            <person name="Barriuso J."/>
            <person name="Kellner H."/>
            <person name="Castanera R."/>
            <person name="Alfaro M."/>
            <person name="Ramirez L."/>
            <person name="Pisabarro A.G."/>
            <person name="Kuo A."/>
            <person name="Tritt A."/>
            <person name="Lipzen A."/>
            <person name="He G."/>
            <person name="Yan M."/>
            <person name="Ng V."/>
            <person name="Cullen D."/>
            <person name="Martin F."/>
            <person name="Rosso M.-N."/>
            <person name="Henrissat B."/>
            <person name="Hibbett D."/>
            <person name="Martinez A.T."/>
            <person name="Grigoriev I.V."/>
        </authorList>
    </citation>
    <scope>NUCLEOTIDE SEQUENCE</scope>
    <source>
        <strain evidence="2">AH 44721</strain>
    </source>
</reference>
<dbReference type="AlphaFoldDB" id="A0A9P5NMS1"/>
<comment type="caution">
    <text evidence="2">The sequence shown here is derived from an EMBL/GenBank/DDBJ whole genome shotgun (WGS) entry which is preliminary data.</text>
</comment>
<feature type="transmembrane region" description="Helical" evidence="1">
    <location>
        <begin position="362"/>
        <end position="379"/>
    </location>
</feature>
<sequence length="558" mass="63420">MRKAPNLPQLFLVQLVKEELSFDSKHSPPCIKCDVEMEAYDAVGNKVTFRPEFHFEDYIIRFKQIMERVKRGYVKGRPRHIETPDLSCIHILSYFIFSKMGTSELDAIMIRHLLVTGCPLVKDVKFDEDGMQELAPLLAQVSINDFSIKAGPGICAPAVVSGFVKDILLNATMEGKILNGLDFPMWDGSKDLTAYSVDLAAWTSVRAFIPRIQHTKWWTAGTENTLTFLHIDCDDGQKLWGLLRERRAIQLSSIHFFLDAAVVLRQGDRLYMKPNTPHFVFGLKHAICYGSHYYTTSMMQQTLQGVIHAFVLHKFLTNTHHQPSRQLLRRILFFYQIGIMEGQIPSSHRTFSHLPNIHMVDGLLNFLSVAILVVFGNVLDFRTYSAPNQHQLAAASKEQQFLMANHDINAIPFNERLAIYSCEVTGPDGEIVEDLPSVFMVQLLSALLEYKAAAERRSLNGVPHCTSALLSRQVENVSRSEEPSTCLSLELKSLYSVEWKVGWEEKWHSNDLDYCIMGITPFDHKFIDKQGNHCQEEMAEVTTAAADHTQASKKRKKT</sequence>
<evidence type="ECO:0000313" key="3">
    <source>
        <dbReference type="Proteomes" id="UP000724874"/>
    </source>
</evidence>
<accession>A0A9P5NMS1</accession>
<keyword evidence="1" id="KW-0472">Membrane</keyword>